<reference evidence="16" key="3">
    <citation type="journal article" date="2017" name="Nature">
        <title>Genome sequence of the progenitor of the wheat D genome Aegilops tauschii.</title>
        <authorList>
            <person name="Luo M.C."/>
            <person name="Gu Y.Q."/>
            <person name="Puiu D."/>
            <person name="Wang H."/>
            <person name="Twardziok S.O."/>
            <person name="Deal K.R."/>
            <person name="Huo N."/>
            <person name="Zhu T."/>
            <person name="Wang L."/>
            <person name="Wang Y."/>
            <person name="McGuire P.E."/>
            <person name="Liu S."/>
            <person name="Long H."/>
            <person name="Ramasamy R.K."/>
            <person name="Rodriguez J.C."/>
            <person name="Van S.L."/>
            <person name="Yuan L."/>
            <person name="Wang Z."/>
            <person name="Xia Z."/>
            <person name="Xiao L."/>
            <person name="Anderson O.D."/>
            <person name="Ouyang S."/>
            <person name="Liang Y."/>
            <person name="Zimin A.V."/>
            <person name="Pertea G."/>
            <person name="Qi P."/>
            <person name="Bennetzen J.L."/>
            <person name="Dai X."/>
            <person name="Dawson M.W."/>
            <person name="Muller H.G."/>
            <person name="Kugler K."/>
            <person name="Rivarola-Duarte L."/>
            <person name="Spannagl M."/>
            <person name="Mayer K.F.X."/>
            <person name="Lu F.H."/>
            <person name="Bevan M.W."/>
            <person name="Leroy P."/>
            <person name="Li P."/>
            <person name="You F.M."/>
            <person name="Sun Q."/>
            <person name="Liu Z."/>
            <person name="Lyons E."/>
            <person name="Wicker T."/>
            <person name="Salzberg S.L."/>
            <person name="Devos K.M."/>
            <person name="Dvorak J."/>
        </authorList>
    </citation>
    <scope>NUCLEOTIDE SEQUENCE [LARGE SCALE GENOMIC DNA]</scope>
    <source>
        <strain evidence="16">cv. AL8/78</strain>
    </source>
</reference>
<feature type="transmembrane region" description="Helical" evidence="14">
    <location>
        <begin position="113"/>
        <end position="135"/>
    </location>
</feature>
<evidence type="ECO:0000313" key="17">
    <source>
        <dbReference type="Proteomes" id="UP000015105"/>
    </source>
</evidence>
<name>A0A453KKI9_AEGTS</name>
<keyword evidence="6 14" id="KW-1133">Transmembrane helix</keyword>
<evidence type="ECO:0000256" key="9">
    <source>
        <dbReference type="ARBA" id="ARBA00023136"/>
    </source>
</evidence>
<accession>A0A453KKI9</accession>
<dbReference type="GO" id="GO:0015385">
    <property type="term" value="F:sodium:proton antiporter activity"/>
    <property type="evidence" value="ECO:0007669"/>
    <property type="project" value="InterPro"/>
</dbReference>
<keyword evidence="5" id="KW-0630">Potassium</keyword>
<feature type="region of interest" description="Disordered" evidence="13">
    <location>
        <begin position="309"/>
        <end position="330"/>
    </location>
</feature>
<evidence type="ECO:0000256" key="11">
    <source>
        <dbReference type="ARBA" id="ARBA00047524"/>
    </source>
</evidence>
<dbReference type="GO" id="GO:0005886">
    <property type="term" value="C:plasma membrane"/>
    <property type="evidence" value="ECO:0007669"/>
    <property type="project" value="TreeGrafter"/>
</dbReference>
<evidence type="ECO:0000256" key="2">
    <source>
        <dbReference type="ARBA" id="ARBA00022448"/>
    </source>
</evidence>
<dbReference type="PANTHER" id="PTHR10110">
    <property type="entry name" value="SODIUM/HYDROGEN EXCHANGER"/>
    <property type="match status" value="1"/>
</dbReference>
<dbReference type="GO" id="GO:0005768">
    <property type="term" value="C:endosome"/>
    <property type="evidence" value="ECO:0007669"/>
    <property type="project" value="TreeGrafter"/>
</dbReference>
<reference evidence="17" key="1">
    <citation type="journal article" date="2014" name="Science">
        <title>Ancient hybridizations among the ancestral genomes of bread wheat.</title>
        <authorList>
            <consortium name="International Wheat Genome Sequencing Consortium,"/>
            <person name="Marcussen T."/>
            <person name="Sandve S.R."/>
            <person name="Heier L."/>
            <person name="Spannagl M."/>
            <person name="Pfeifer M."/>
            <person name="Jakobsen K.S."/>
            <person name="Wulff B.B."/>
            <person name="Steuernagel B."/>
            <person name="Mayer K.F."/>
            <person name="Olsen O.A."/>
        </authorList>
    </citation>
    <scope>NUCLEOTIDE SEQUENCE [LARGE SCALE GENOMIC DNA]</scope>
    <source>
        <strain evidence="17">cv. AL8/78</strain>
    </source>
</reference>
<evidence type="ECO:0000256" key="13">
    <source>
        <dbReference type="SAM" id="MobiDB-lite"/>
    </source>
</evidence>
<keyword evidence="4 14" id="KW-0812">Transmembrane</keyword>
<dbReference type="InterPro" id="IPR018422">
    <property type="entry name" value="Cation/H_exchanger_CPA1"/>
</dbReference>
<keyword evidence="9 14" id="KW-0472">Membrane</keyword>
<keyword evidence="17" id="KW-1185">Reference proteome</keyword>
<feature type="transmembrane region" description="Helical" evidence="14">
    <location>
        <begin position="71"/>
        <end position="93"/>
    </location>
</feature>
<keyword evidence="2" id="KW-0813">Transport</keyword>
<keyword evidence="8" id="KW-0406">Ion transport</keyword>
<proteinExistence type="predicted"/>
<dbReference type="Gramene" id="AET5Gv20438800.9">
    <property type="protein sequence ID" value="AET5Gv20438800.9"/>
    <property type="gene ID" value="AET5Gv20438800"/>
</dbReference>
<dbReference type="GO" id="GO:0051453">
    <property type="term" value="P:regulation of intracellular pH"/>
    <property type="evidence" value="ECO:0007669"/>
    <property type="project" value="TreeGrafter"/>
</dbReference>
<reference evidence="16" key="4">
    <citation type="submission" date="2019-03" db="UniProtKB">
        <authorList>
            <consortium name="EnsemblPlants"/>
        </authorList>
    </citation>
    <scope>IDENTIFICATION</scope>
</reference>
<evidence type="ECO:0000256" key="10">
    <source>
        <dbReference type="ARBA" id="ARBA00023201"/>
    </source>
</evidence>
<dbReference type="AlphaFoldDB" id="A0A453KKI9"/>
<evidence type="ECO:0000256" key="3">
    <source>
        <dbReference type="ARBA" id="ARBA00022538"/>
    </source>
</evidence>
<evidence type="ECO:0000256" key="12">
    <source>
        <dbReference type="ARBA" id="ARBA00047912"/>
    </source>
</evidence>
<reference evidence="16" key="5">
    <citation type="journal article" date="2021" name="G3 (Bethesda)">
        <title>Aegilops tauschii genome assembly Aet v5.0 features greater sequence contiguity and improved annotation.</title>
        <authorList>
            <person name="Wang L."/>
            <person name="Zhu T."/>
            <person name="Rodriguez J.C."/>
            <person name="Deal K.R."/>
            <person name="Dubcovsky J."/>
            <person name="McGuire P.E."/>
            <person name="Lux T."/>
            <person name="Spannagl M."/>
            <person name="Mayer K.F.X."/>
            <person name="Baldrich P."/>
            <person name="Meyers B.C."/>
            <person name="Huo N."/>
            <person name="Gu Y.Q."/>
            <person name="Zhou H."/>
            <person name="Devos K.M."/>
            <person name="Bennetzen J.L."/>
            <person name="Unver T."/>
            <person name="Budak H."/>
            <person name="Gulick P.J."/>
            <person name="Galiba G."/>
            <person name="Kalapos B."/>
            <person name="Nelson D.R."/>
            <person name="Li P."/>
            <person name="You F.M."/>
            <person name="Luo M.C."/>
            <person name="Dvorak J."/>
        </authorList>
    </citation>
    <scope>NUCLEOTIDE SEQUENCE [LARGE SCALE GENOMIC DNA]</scope>
    <source>
        <strain evidence="16">cv. AL8/78</strain>
    </source>
</reference>
<reference evidence="17" key="2">
    <citation type="journal article" date="2017" name="Nat. Plants">
        <title>The Aegilops tauschii genome reveals multiple impacts of transposons.</title>
        <authorList>
            <person name="Zhao G."/>
            <person name="Zou C."/>
            <person name="Li K."/>
            <person name="Wang K."/>
            <person name="Li T."/>
            <person name="Gao L."/>
            <person name="Zhang X."/>
            <person name="Wang H."/>
            <person name="Yang Z."/>
            <person name="Liu X."/>
            <person name="Jiang W."/>
            <person name="Mao L."/>
            <person name="Kong X."/>
            <person name="Jiao Y."/>
            <person name="Jia J."/>
        </authorList>
    </citation>
    <scope>NUCLEOTIDE SEQUENCE [LARGE SCALE GENOMIC DNA]</scope>
    <source>
        <strain evidence="17">cv. AL8/78</strain>
    </source>
</reference>
<dbReference type="EnsemblPlants" id="AET5Gv20438800.9">
    <property type="protein sequence ID" value="AET5Gv20438800.9"/>
    <property type="gene ID" value="AET5Gv20438800"/>
</dbReference>
<dbReference type="GO" id="GO:0098719">
    <property type="term" value="P:sodium ion import across plasma membrane"/>
    <property type="evidence" value="ECO:0007669"/>
    <property type="project" value="TreeGrafter"/>
</dbReference>
<dbReference type="Pfam" id="PF00999">
    <property type="entry name" value="Na_H_Exchanger"/>
    <property type="match status" value="1"/>
</dbReference>
<organism evidence="16 17">
    <name type="scientific">Aegilops tauschii subsp. strangulata</name>
    <name type="common">Goatgrass</name>
    <dbReference type="NCBI Taxonomy" id="200361"/>
    <lineage>
        <taxon>Eukaryota</taxon>
        <taxon>Viridiplantae</taxon>
        <taxon>Streptophyta</taxon>
        <taxon>Embryophyta</taxon>
        <taxon>Tracheophyta</taxon>
        <taxon>Spermatophyta</taxon>
        <taxon>Magnoliopsida</taxon>
        <taxon>Liliopsida</taxon>
        <taxon>Poales</taxon>
        <taxon>Poaceae</taxon>
        <taxon>BOP clade</taxon>
        <taxon>Pooideae</taxon>
        <taxon>Triticodae</taxon>
        <taxon>Triticeae</taxon>
        <taxon>Triticinae</taxon>
        <taxon>Aegilops</taxon>
    </lineage>
</organism>
<evidence type="ECO:0000256" key="14">
    <source>
        <dbReference type="SAM" id="Phobius"/>
    </source>
</evidence>
<sequence length="330" mass="36578">MSIIFFRTMSSVRSNAAGGENIFMMILQFLEIFVGSMSSGVGVGFISSLLFKYAGLDIDNLQNLECCLFVLFPYFSYMLAEGLGLSGIVSILFTGMVMKHYTYSNLSDNSQRFVSAFFHLLSSLAETFVFIYMGFDIAMEEHSWSHVGFIIFSIIFIIVARAANVFSCAYLVNISRPEHRRIPLNHQKALCFSGLRGAMAFALALQSVHELPEGHGKTILTATTAIVVLTVLLIGGSTGTMLEALDVIGDENTSIETYEDNNGYIPPTYEEGTSSGGGLRMKLKEFHKSTTSFTALDKNYLTPFFTSQTDEDADDFGDQPQNQRRGFYDQ</sequence>
<feature type="domain" description="Cation/H+ exchanger transmembrane" evidence="15">
    <location>
        <begin position="1"/>
        <end position="243"/>
    </location>
</feature>
<evidence type="ECO:0000256" key="8">
    <source>
        <dbReference type="ARBA" id="ARBA00023065"/>
    </source>
</evidence>
<evidence type="ECO:0000256" key="4">
    <source>
        <dbReference type="ARBA" id="ARBA00022692"/>
    </source>
</evidence>
<feature type="transmembrane region" description="Helical" evidence="14">
    <location>
        <begin position="218"/>
        <end position="235"/>
    </location>
</feature>
<evidence type="ECO:0000256" key="5">
    <source>
        <dbReference type="ARBA" id="ARBA00022958"/>
    </source>
</evidence>
<feature type="transmembrane region" description="Helical" evidence="14">
    <location>
        <begin position="21"/>
        <end position="51"/>
    </location>
</feature>
<evidence type="ECO:0000256" key="1">
    <source>
        <dbReference type="ARBA" id="ARBA00004141"/>
    </source>
</evidence>
<comment type="catalytic activity">
    <reaction evidence="12">
        <text>K(+)(in) + H(+)(out) = K(+)(out) + H(+)(in)</text>
        <dbReference type="Rhea" id="RHEA:29467"/>
        <dbReference type="ChEBI" id="CHEBI:15378"/>
        <dbReference type="ChEBI" id="CHEBI:29103"/>
    </reaction>
</comment>
<dbReference type="GO" id="GO:0015386">
    <property type="term" value="F:potassium:proton antiporter activity"/>
    <property type="evidence" value="ECO:0007669"/>
    <property type="project" value="TreeGrafter"/>
</dbReference>
<evidence type="ECO:0000256" key="6">
    <source>
        <dbReference type="ARBA" id="ARBA00022989"/>
    </source>
</evidence>
<feature type="transmembrane region" description="Helical" evidence="14">
    <location>
        <begin position="189"/>
        <end position="206"/>
    </location>
</feature>
<protein>
    <recommendedName>
        <fullName evidence="15">Cation/H+ exchanger transmembrane domain-containing protein</fullName>
    </recommendedName>
</protein>
<dbReference type="PANTHER" id="PTHR10110:SF127">
    <property type="entry name" value="SODIUM_HYDROGEN EXCHANGER 5-RELATED"/>
    <property type="match status" value="1"/>
</dbReference>
<keyword evidence="3" id="KW-0633">Potassium transport</keyword>
<evidence type="ECO:0000259" key="15">
    <source>
        <dbReference type="Pfam" id="PF00999"/>
    </source>
</evidence>
<comment type="subcellular location">
    <subcellularLocation>
        <location evidence="1">Membrane</location>
        <topology evidence="1">Multi-pass membrane protein</topology>
    </subcellularLocation>
</comment>
<evidence type="ECO:0000256" key="7">
    <source>
        <dbReference type="ARBA" id="ARBA00023053"/>
    </source>
</evidence>
<dbReference type="Proteomes" id="UP000015105">
    <property type="component" value="Chromosome 5D"/>
</dbReference>
<keyword evidence="7" id="KW-0915">Sodium</keyword>
<keyword evidence="10" id="KW-0739">Sodium transport</keyword>
<comment type="catalytic activity">
    <reaction evidence="11">
        <text>Na(+)(in) + H(+)(out) = Na(+)(out) + H(+)(in)</text>
        <dbReference type="Rhea" id="RHEA:29419"/>
        <dbReference type="ChEBI" id="CHEBI:15378"/>
        <dbReference type="ChEBI" id="CHEBI:29101"/>
    </reaction>
</comment>
<dbReference type="InterPro" id="IPR006153">
    <property type="entry name" value="Cation/H_exchanger_TM"/>
</dbReference>
<feature type="transmembrane region" description="Helical" evidence="14">
    <location>
        <begin position="147"/>
        <end position="169"/>
    </location>
</feature>
<evidence type="ECO:0000313" key="16">
    <source>
        <dbReference type="EnsemblPlants" id="AET5Gv20438800.9"/>
    </source>
</evidence>